<comment type="caution">
    <text evidence="2">The sequence shown here is derived from an EMBL/GenBank/DDBJ whole genome shotgun (WGS) entry which is preliminary data.</text>
</comment>
<evidence type="ECO:0000313" key="2">
    <source>
        <dbReference type="EMBL" id="CAI7995680.1"/>
    </source>
</evidence>
<gene>
    <name evidence="2" type="ORF">GBAR_LOCUS1731</name>
</gene>
<organism evidence="2 3">
    <name type="scientific">Geodia barretti</name>
    <name type="common">Barrett's horny sponge</name>
    <dbReference type="NCBI Taxonomy" id="519541"/>
    <lineage>
        <taxon>Eukaryota</taxon>
        <taxon>Metazoa</taxon>
        <taxon>Porifera</taxon>
        <taxon>Demospongiae</taxon>
        <taxon>Heteroscleromorpha</taxon>
        <taxon>Tetractinellida</taxon>
        <taxon>Astrophorina</taxon>
        <taxon>Geodiidae</taxon>
        <taxon>Geodia</taxon>
    </lineage>
</organism>
<keyword evidence="1" id="KW-0732">Signal</keyword>
<dbReference type="EMBL" id="CASHTH010000253">
    <property type="protein sequence ID" value="CAI7995680.1"/>
    <property type="molecule type" value="Genomic_DNA"/>
</dbReference>
<sequence>MLFAEFWTFSLFCALALSKAGARVVMPTLFCSSENTNRTCEDILEDEIPSPPCPDAGMQLVYAYRWHVGIANSYFTGHAI</sequence>
<accession>A0AA35QX77</accession>
<reference evidence="2" key="1">
    <citation type="submission" date="2023-03" db="EMBL/GenBank/DDBJ databases">
        <authorList>
            <person name="Steffen K."/>
            <person name="Cardenas P."/>
        </authorList>
    </citation>
    <scope>NUCLEOTIDE SEQUENCE</scope>
</reference>
<evidence type="ECO:0000256" key="1">
    <source>
        <dbReference type="SAM" id="SignalP"/>
    </source>
</evidence>
<name>A0AA35QX77_GEOBA</name>
<dbReference type="AlphaFoldDB" id="A0AA35QX77"/>
<evidence type="ECO:0000313" key="3">
    <source>
        <dbReference type="Proteomes" id="UP001174909"/>
    </source>
</evidence>
<proteinExistence type="predicted"/>
<dbReference type="Proteomes" id="UP001174909">
    <property type="component" value="Unassembled WGS sequence"/>
</dbReference>
<evidence type="ECO:0008006" key="4">
    <source>
        <dbReference type="Google" id="ProtNLM"/>
    </source>
</evidence>
<protein>
    <recommendedName>
        <fullName evidence="4">Secreted protein</fullName>
    </recommendedName>
</protein>
<keyword evidence="3" id="KW-1185">Reference proteome</keyword>
<feature type="chain" id="PRO_5041439830" description="Secreted protein" evidence="1">
    <location>
        <begin position="23"/>
        <end position="80"/>
    </location>
</feature>
<feature type="signal peptide" evidence="1">
    <location>
        <begin position="1"/>
        <end position="22"/>
    </location>
</feature>